<dbReference type="EMBL" id="JBHSFA010000005">
    <property type="protein sequence ID" value="MFC4542226.1"/>
    <property type="molecule type" value="Genomic_DNA"/>
</dbReference>
<keyword evidence="3" id="KW-0456">Lyase</keyword>
<evidence type="ECO:0000259" key="2">
    <source>
        <dbReference type="Pfam" id="PF21294"/>
    </source>
</evidence>
<dbReference type="Pfam" id="PF21294">
    <property type="entry name" value="Polysacc_lyase_14"/>
    <property type="match status" value="1"/>
</dbReference>
<dbReference type="Proteomes" id="UP001595898">
    <property type="component" value="Unassembled WGS sequence"/>
</dbReference>
<evidence type="ECO:0000313" key="3">
    <source>
        <dbReference type="EMBL" id="MFC4542226.1"/>
    </source>
</evidence>
<dbReference type="Gene3D" id="2.60.120.200">
    <property type="match status" value="1"/>
</dbReference>
<feature type="region of interest" description="Disordered" evidence="1">
    <location>
        <begin position="1"/>
        <end position="61"/>
    </location>
</feature>
<accession>A0ABD5PNR2</accession>
<dbReference type="AlphaFoldDB" id="A0ABD5PNR2"/>
<feature type="domain" description="Polysaccharide lyase 14" evidence="2">
    <location>
        <begin position="97"/>
        <end position="269"/>
    </location>
</feature>
<proteinExistence type="predicted"/>
<dbReference type="PANTHER" id="PTHR40124:SF1">
    <property type="entry name" value="DISAGGREGATASE RELATED REPEAT PROTEIN"/>
    <property type="match status" value="1"/>
</dbReference>
<keyword evidence="4" id="KW-1185">Reference proteome</keyword>
<sequence length="297" mass="33090">MATTSVAGLSVAGCLEKVGESSPTGDGNGDVDEDEEPADDEDEEPADDEDEDGHIRTHVPFDDSGAFDAFTEIYEADSLSIVPAPGYEGESDSCEVSFSEGDHGAGSLHYLFRDEHDFEPKSMHATYWLYFDESFQPSFNGKLPGFAGTYDNAGSAGRRSNGTNGWSARGSFYIPDSDGNVPIGNYIYHADMNGSTGTHAYWDTALERGQWYRIDQYLQLNTPGEHDGILRGWIDREVAYESEEWNWRDTDDLRIEEWWGHFYHGGSEPAPQDMSLYIDDLHLVGDQPSHLDARSRQ</sequence>
<reference evidence="3 4" key="1">
    <citation type="journal article" date="2019" name="Int. J. Syst. Evol. Microbiol.">
        <title>The Global Catalogue of Microorganisms (GCM) 10K type strain sequencing project: providing services to taxonomists for standard genome sequencing and annotation.</title>
        <authorList>
            <consortium name="The Broad Institute Genomics Platform"/>
            <consortium name="The Broad Institute Genome Sequencing Center for Infectious Disease"/>
            <person name="Wu L."/>
            <person name="Ma J."/>
        </authorList>
    </citation>
    <scope>NUCLEOTIDE SEQUENCE [LARGE SCALE GENOMIC DNA]</scope>
    <source>
        <strain evidence="3 4">WLHS5</strain>
    </source>
</reference>
<organism evidence="3 4">
    <name type="scientific">Halosolutus amylolyticus</name>
    <dbReference type="NCBI Taxonomy" id="2932267"/>
    <lineage>
        <taxon>Archaea</taxon>
        <taxon>Methanobacteriati</taxon>
        <taxon>Methanobacteriota</taxon>
        <taxon>Stenosarchaea group</taxon>
        <taxon>Halobacteria</taxon>
        <taxon>Halobacteriales</taxon>
        <taxon>Natrialbaceae</taxon>
        <taxon>Halosolutus</taxon>
    </lineage>
</organism>
<dbReference type="InterPro" id="IPR048958">
    <property type="entry name" value="Polysacc_lyase_14"/>
</dbReference>
<dbReference type="GO" id="GO:0016829">
    <property type="term" value="F:lyase activity"/>
    <property type="evidence" value="ECO:0007669"/>
    <property type="project" value="UniProtKB-KW"/>
</dbReference>
<gene>
    <name evidence="3" type="ORF">ACFO5R_09830</name>
</gene>
<feature type="compositionally biased region" description="Acidic residues" evidence="1">
    <location>
        <begin position="29"/>
        <end position="52"/>
    </location>
</feature>
<comment type="caution">
    <text evidence="3">The sequence shown here is derived from an EMBL/GenBank/DDBJ whole genome shotgun (WGS) entry which is preliminary data.</text>
</comment>
<name>A0ABD5PNR2_9EURY</name>
<dbReference type="RefSeq" id="WP_250141626.1">
    <property type="nucleotide sequence ID" value="NZ_JALIQP010000004.1"/>
</dbReference>
<protein>
    <submittedName>
        <fullName evidence="3">Polysaccharide lyase</fullName>
    </submittedName>
</protein>
<dbReference type="PANTHER" id="PTHR40124">
    <property type="match status" value="1"/>
</dbReference>
<evidence type="ECO:0000256" key="1">
    <source>
        <dbReference type="SAM" id="MobiDB-lite"/>
    </source>
</evidence>
<evidence type="ECO:0000313" key="4">
    <source>
        <dbReference type="Proteomes" id="UP001595898"/>
    </source>
</evidence>